<evidence type="ECO:0000256" key="5">
    <source>
        <dbReference type="ARBA" id="ARBA00022989"/>
    </source>
</evidence>
<feature type="transmembrane region" description="Helical" evidence="7">
    <location>
        <begin position="184"/>
        <end position="206"/>
    </location>
</feature>
<dbReference type="InterPro" id="IPR000515">
    <property type="entry name" value="MetI-like"/>
</dbReference>
<feature type="transmembrane region" description="Helical" evidence="7">
    <location>
        <begin position="107"/>
        <end position="131"/>
    </location>
</feature>
<evidence type="ECO:0000256" key="6">
    <source>
        <dbReference type="ARBA" id="ARBA00023136"/>
    </source>
</evidence>
<feature type="transmembrane region" description="Helical" evidence="7">
    <location>
        <begin position="143"/>
        <end position="163"/>
    </location>
</feature>
<keyword evidence="6 7" id="KW-0472">Membrane</keyword>
<feature type="transmembrane region" description="Helical" evidence="7">
    <location>
        <begin position="69"/>
        <end position="95"/>
    </location>
</feature>
<comment type="subcellular location">
    <subcellularLocation>
        <location evidence="1 7">Cell membrane</location>
        <topology evidence="1 7">Multi-pass membrane protein</topology>
    </subcellularLocation>
</comment>
<organism evidence="9 10">
    <name type="scientific">Polycladomyces subterraneus</name>
    <dbReference type="NCBI Taxonomy" id="1016997"/>
    <lineage>
        <taxon>Bacteria</taxon>
        <taxon>Bacillati</taxon>
        <taxon>Bacillota</taxon>
        <taxon>Bacilli</taxon>
        <taxon>Bacillales</taxon>
        <taxon>Thermoactinomycetaceae</taxon>
        <taxon>Polycladomyces</taxon>
    </lineage>
</organism>
<accession>A0ABT8IPC9</accession>
<keyword evidence="10" id="KW-1185">Reference proteome</keyword>
<dbReference type="InterPro" id="IPR050901">
    <property type="entry name" value="BP-dep_ABC_trans_perm"/>
</dbReference>
<dbReference type="PANTHER" id="PTHR32243">
    <property type="entry name" value="MALTOSE TRANSPORT SYSTEM PERMEASE-RELATED"/>
    <property type="match status" value="1"/>
</dbReference>
<feature type="transmembrane region" description="Helical" evidence="7">
    <location>
        <begin position="12"/>
        <end position="32"/>
    </location>
</feature>
<dbReference type="Gene3D" id="1.10.3720.10">
    <property type="entry name" value="MetI-like"/>
    <property type="match status" value="1"/>
</dbReference>
<dbReference type="Proteomes" id="UP001174196">
    <property type="component" value="Unassembled WGS sequence"/>
</dbReference>
<dbReference type="PROSITE" id="PS50928">
    <property type="entry name" value="ABC_TM1"/>
    <property type="match status" value="1"/>
</dbReference>
<dbReference type="SUPFAM" id="SSF161098">
    <property type="entry name" value="MetI-like"/>
    <property type="match status" value="1"/>
</dbReference>
<dbReference type="InterPro" id="IPR035906">
    <property type="entry name" value="MetI-like_sf"/>
</dbReference>
<feature type="domain" description="ABC transmembrane type-1" evidence="8">
    <location>
        <begin position="70"/>
        <end position="263"/>
    </location>
</feature>
<evidence type="ECO:0000256" key="7">
    <source>
        <dbReference type="RuleBase" id="RU363032"/>
    </source>
</evidence>
<dbReference type="CDD" id="cd06261">
    <property type="entry name" value="TM_PBP2"/>
    <property type="match status" value="1"/>
</dbReference>
<keyword evidence="3" id="KW-1003">Cell membrane</keyword>
<evidence type="ECO:0000256" key="3">
    <source>
        <dbReference type="ARBA" id="ARBA00022475"/>
    </source>
</evidence>
<keyword evidence="2 7" id="KW-0813">Transport</keyword>
<comment type="caution">
    <text evidence="9">The sequence shown here is derived from an EMBL/GenBank/DDBJ whole genome shotgun (WGS) entry which is preliminary data.</text>
</comment>
<evidence type="ECO:0000256" key="1">
    <source>
        <dbReference type="ARBA" id="ARBA00004651"/>
    </source>
</evidence>
<gene>
    <name evidence="9" type="ORF">NWF35_12130</name>
</gene>
<keyword evidence="4 7" id="KW-0812">Transmembrane</keyword>
<evidence type="ECO:0000313" key="9">
    <source>
        <dbReference type="EMBL" id="MDN4594619.1"/>
    </source>
</evidence>
<evidence type="ECO:0000259" key="8">
    <source>
        <dbReference type="PROSITE" id="PS50928"/>
    </source>
</evidence>
<evidence type="ECO:0000256" key="4">
    <source>
        <dbReference type="ARBA" id="ARBA00022692"/>
    </source>
</evidence>
<name>A0ABT8IPC9_9BACL</name>
<feature type="transmembrane region" description="Helical" evidence="7">
    <location>
        <begin position="247"/>
        <end position="267"/>
    </location>
</feature>
<dbReference type="PANTHER" id="PTHR32243:SF18">
    <property type="entry name" value="INNER MEMBRANE ABC TRANSPORTER PERMEASE PROTEIN YCJP"/>
    <property type="match status" value="1"/>
</dbReference>
<protein>
    <submittedName>
        <fullName evidence="9">Carbohydrate ABC transporter permease</fullName>
    </submittedName>
</protein>
<reference evidence="9" key="1">
    <citation type="submission" date="2022-08" db="EMBL/GenBank/DDBJ databases">
        <title>Polycladomyces zharkentsis sp. nov., a novel thermophilic CMC and starch-degrading bacterium isolated from a geothermal spring in Kazakhstan.</title>
        <authorList>
            <person name="Mashzhan A."/>
            <person name="Kistaubaeva A."/>
            <person name="Javier-Lopez R."/>
            <person name="Birkeland N.-K."/>
        </authorList>
    </citation>
    <scope>NUCLEOTIDE SEQUENCE</scope>
    <source>
        <strain evidence="9">KSR 13</strain>
    </source>
</reference>
<dbReference type="RefSeq" id="WP_301239389.1">
    <property type="nucleotide sequence ID" value="NZ_JANRHH010000042.1"/>
</dbReference>
<comment type="similarity">
    <text evidence="7">Belongs to the binding-protein-dependent transport system permease family.</text>
</comment>
<dbReference type="Pfam" id="PF00528">
    <property type="entry name" value="BPD_transp_1"/>
    <property type="match status" value="1"/>
</dbReference>
<dbReference type="EMBL" id="JANRHH010000042">
    <property type="protein sequence ID" value="MDN4594619.1"/>
    <property type="molecule type" value="Genomic_DNA"/>
</dbReference>
<evidence type="ECO:0000313" key="10">
    <source>
        <dbReference type="Proteomes" id="UP001174196"/>
    </source>
</evidence>
<evidence type="ECO:0000256" key="2">
    <source>
        <dbReference type="ARBA" id="ARBA00022448"/>
    </source>
</evidence>
<sequence length="277" mass="30790">MRSAVGFGGRKWHGFVLALALMWTLVPIYWLVTTALKPNTEILSFPPTLWPKEWTLASFSFVLHHYAGYFANSVTVAFGSTLLSLIVGVMAAYGLSRFRFPRGLVTVIWLVVLSIRMMMPIVFIIPLYQIFQSIGLYNTRTGLILAYTLVNLPFVIWMMTSFFREIPKALDEAAMVDGASRWRVFFSVALPLAAPGIASVAILAMVMTWNDLVFGLFLSSDMQAMTLPVGIVGFITQYQTMWSEMAAAGSLAIVPVLVFTLFIQKYIVRGMTAGAVK</sequence>
<proteinExistence type="inferred from homology"/>
<keyword evidence="5 7" id="KW-1133">Transmembrane helix</keyword>